<dbReference type="InterPro" id="IPR016181">
    <property type="entry name" value="Acyl_CoA_acyltransferase"/>
</dbReference>
<keyword evidence="1" id="KW-0472">Membrane</keyword>
<dbReference type="GO" id="GO:0016747">
    <property type="term" value="F:acyltransferase activity, transferring groups other than amino-acyl groups"/>
    <property type="evidence" value="ECO:0007669"/>
    <property type="project" value="InterPro"/>
</dbReference>
<feature type="transmembrane region" description="Helical" evidence="1">
    <location>
        <begin position="184"/>
        <end position="207"/>
    </location>
</feature>
<accession>A0A037ZLL7</accession>
<proteinExistence type="predicted"/>
<evidence type="ECO:0000313" key="4">
    <source>
        <dbReference type="Proteomes" id="UP000026249"/>
    </source>
</evidence>
<protein>
    <recommendedName>
        <fullName evidence="2">N-acetyltransferase domain-containing protein</fullName>
    </recommendedName>
</protein>
<organism evidence="3 4">
    <name type="scientific">Actibacterium mucosum KCTC 23349</name>
    <dbReference type="NCBI Taxonomy" id="1454373"/>
    <lineage>
        <taxon>Bacteria</taxon>
        <taxon>Pseudomonadati</taxon>
        <taxon>Pseudomonadota</taxon>
        <taxon>Alphaproteobacteria</taxon>
        <taxon>Rhodobacterales</taxon>
        <taxon>Roseobacteraceae</taxon>
        <taxon>Actibacterium</taxon>
    </lineage>
</organism>
<evidence type="ECO:0000256" key="1">
    <source>
        <dbReference type="SAM" id="Phobius"/>
    </source>
</evidence>
<dbReference type="OrthoDB" id="7862388at2"/>
<dbReference type="STRING" id="1454373.ACMU_05490"/>
<evidence type="ECO:0000259" key="2">
    <source>
        <dbReference type="PROSITE" id="PS51186"/>
    </source>
</evidence>
<dbReference type="Gene3D" id="3.40.630.30">
    <property type="match status" value="1"/>
</dbReference>
<dbReference type="SUPFAM" id="SSF55729">
    <property type="entry name" value="Acyl-CoA N-acyltransferases (Nat)"/>
    <property type="match status" value="1"/>
</dbReference>
<dbReference type="AlphaFoldDB" id="A0A037ZLL7"/>
<reference evidence="3 4" key="1">
    <citation type="submission" date="2014-03" db="EMBL/GenBank/DDBJ databases">
        <title>Draft Genome Sequence of Actibacterium mucosum KCTC 23349, a Marine Alphaproteobacterium with Complex Ionic Requirements Isolated from Mediterranean Seawater at Malvarrosa Beach, Valencia, Spain.</title>
        <authorList>
            <person name="Arahal D.R."/>
            <person name="Shao Z."/>
            <person name="Lai Q."/>
            <person name="Pujalte M.J."/>
        </authorList>
    </citation>
    <scope>NUCLEOTIDE SEQUENCE [LARGE SCALE GENOMIC DNA]</scope>
    <source>
        <strain evidence="3 4">KCTC 23349</strain>
    </source>
</reference>
<dbReference type="RefSeq" id="WP_035256401.1">
    <property type="nucleotide sequence ID" value="NZ_JFKE01000002.1"/>
</dbReference>
<gene>
    <name evidence="3" type="ORF">ACMU_05490</name>
</gene>
<keyword evidence="1" id="KW-1133">Transmembrane helix</keyword>
<keyword evidence="4" id="KW-1185">Reference proteome</keyword>
<dbReference type="CDD" id="cd04301">
    <property type="entry name" value="NAT_SF"/>
    <property type="match status" value="1"/>
</dbReference>
<dbReference type="PROSITE" id="PS51186">
    <property type="entry name" value="GNAT"/>
    <property type="match status" value="1"/>
</dbReference>
<dbReference type="EMBL" id="JFKE01000002">
    <property type="protein sequence ID" value="KAJ56397.1"/>
    <property type="molecule type" value="Genomic_DNA"/>
</dbReference>
<keyword evidence="1" id="KW-0812">Transmembrane</keyword>
<evidence type="ECO:0000313" key="3">
    <source>
        <dbReference type="EMBL" id="KAJ56397.1"/>
    </source>
</evidence>
<feature type="domain" description="N-acetyltransferase" evidence="2">
    <location>
        <begin position="9"/>
        <end position="177"/>
    </location>
</feature>
<sequence length="209" mass="24182">MSDVSFTSFKLTRAKPADFGTIRSLHAQTMRDHRARETGFDVGREFIDPFLTKPRYFLSRTTYFFRLTKRELLVLEGDGSFLGYVAFSRTQWPKPNRVIFINDISILPQFRRKGIARKLLAEFETRVSGNSDLHVVAPVWKANFASRALFEDTGYTKNSSTPETQHRQLVIYEKHLGPQRHAPLFRFLNGLLLATTCFAALFLWMLANR</sequence>
<dbReference type="InterPro" id="IPR000182">
    <property type="entry name" value="GNAT_dom"/>
</dbReference>
<dbReference type="Pfam" id="PF00583">
    <property type="entry name" value="Acetyltransf_1"/>
    <property type="match status" value="1"/>
</dbReference>
<comment type="caution">
    <text evidence="3">The sequence shown here is derived from an EMBL/GenBank/DDBJ whole genome shotgun (WGS) entry which is preliminary data.</text>
</comment>
<dbReference type="Proteomes" id="UP000026249">
    <property type="component" value="Unassembled WGS sequence"/>
</dbReference>
<name>A0A037ZLL7_9RHOB</name>